<dbReference type="Ensembl" id="ENSMMOT00000007610.1">
    <property type="protein sequence ID" value="ENSMMOP00000007468.1"/>
    <property type="gene ID" value="ENSMMOG00000005821.1"/>
</dbReference>
<dbReference type="Proteomes" id="UP000261620">
    <property type="component" value="Unplaced"/>
</dbReference>
<dbReference type="AlphaFoldDB" id="A0A3Q3W0L6"/>
<evidence type="ECO:0000313" key="2">
    <source>
        <dbReference type="Proteomes" id="UP000261620"/>
    </source>
</evidence>
<evidence type="ECO:0000313" key="1">
    <source>
        <dbReference type="Ensembl" id="ENSMMOP00000007468.1"/>
    </source>
</evidence>
<organism evidence="1 2">
    <name type="scientific">Mola mola</name>
    <name type="common">Ocean sunfish</name>
    <name type="synonym">Tetraodon mola</name>
    <dbReference type="NCBI Taxonomy" id="94237"/>
    <lineage>
        <taxon>Eukaryota</taxon>
        <taxon>Metazoa</taxon>
        <taxon>Chordata</taxon>
        <taxon>Craniata</taxon>
        <taxon>Vertebrata</taxon>
        <taxon>Euteleostomi</taxon>
        <taxon>Actinopterygii</taxon>
        <taxon>Neopterygii</taxon>
        <taxon>Teleostei</taxon>
        <taxon>Neoteleostei</taxon>
        <taxon>Acanthomorphata</taxon>
        <taxon>Eupercaria</taxon>
        <taxon>Tetraodontiformes</taxon>
        <taxon>Molidae</taxon>
        <taxon>Mola</taxon>
    </lineage>
</organism>
<reference evidence="1" key="2">
    <citation type="submission" date="2025-09" db="UniProtKB">
        <authorList>
            <consortium name="Ensembl"/>
        </authorList>
    </citation>
    <scope>IDENTIFICATION</scope>
</reference>
<protein>
    <submittedName>
        <fullName evidence="1">Uncharacterized protein</fullName>
    </submittedName>
</protein>
<keyword evidence="2" id="KW-1185">Reference proteome</keyword>
<proteinExistence type="predicted"/>
<reference evidence="1" key="1">
    <citation type="submission" date="2025-08" db="UniProtKB">
        <authorList>
            <consortium name="Ensembl"/>
        </authorList>
    </citation>
    <scope>IDENTIFICATION</scope>
</reference>
<name>A0A3Q3W0L6_MOLML</name>
<sequence length="93" mass="10556">MPLEAVLSHCGLQQCNMREERRSFIHYCMIKNVWCRNPKCNCVAKECQLSVLLSPLFSPLVETTGFSLEQSGTGKRKFVVCHGLCCVRTLLSF</sequence>
<accession>A0A3Q3W0L6</accession>